<organism evidence="3">
    <name type="scientific">Dermatophagoides farinae</name>
    <name type="common">American house dust mite</name>
    <dbReference type="NCBI Taxonomy" id="6954"/>
    <lineage>
        <taxon>Eukaryota</taxon>
        <taxon>Metazoa</taxon>
        <taxon>Ecdysozoa</taxon>
        <taxon>Arthropoda</taxon>
        <taxon>Chelicerata</taxon>
        <taxon>Arachnida</taxon>
        <taxon>Acari</taxon>
        <taxon>Acariformes</taxon>
        <taxon>Sarcoptiformes</taxon>
        <taxon>Astigmata</taxon>
        <taxon>Psoroptidia</taxon>
        <taxon>Analgoidea</taxon>
        <taxon>Pyroglyphidae</taxon>
        <taxon>Dermatophagoidinae</taxon>
        <taxon>Dermatophagoides</taxon>
    </lineage>
</organism>
<protein>
    <submittedName>
        <fullName evidence="3">Uncharacterized protein</fullName>
    </submittedName>
</protein>
<feature type="signal peptide" evidence="2">
    <location>
        <begin position="1"/>
        <end position="22"/>
    </location>
</feature>
<gene>
    <name evidence="3" type="ORF">HUG17_3795</name>
</gene>
<keyword evidence="2" id="KW-0732">Signal</keyword>
<sequence length="255" mass="28561">MNMHTVTLTTMFIMMMISSIWSSPIIRTNDDNNNDSNGHHQSVNKLKSDPIGEAFRRKLTELSNDDSMMDNSDNDSGTVNNRILIDRLSSTEIEEYQRTGKLPERAQTVINDFLYNSPAGRKLLNMERQLQQQHSPKPDSTPMPSILSLSSTSIDPVVSLQPIDRYEIIQDGGRPMFIPNEHEFQPPSSSSSSSSNLALNHFEQSHIPPPPLATSLSGKVSTLMTTINHNNGLEDGNMISNQNIHSESMIITRKR</sequence>
<feature type="chain" id="PRO_5038789285" evidence="2">
    <location>
        <begin position="23"/>
        <end position="255"/>
    </location>
</feature>
<evidence type="ECO:0000256" key="1">
    <source>
        <dbReference type="SAM" id="MobiDB-lite"/>
    </source>
</evidence>
<accession>A0A9D4NXG9</accession>
<evidence type="ECO:0000313" key="3">
    <source>
        <dbReference type="EMBL" id="KAH7639762.1"/>
    </source>
</evidence>
<proteinExistence type="predicted"/>
<dbReference type="EMBL" id="SDOV01000007">
    <property type="protein sequence ID" value="KAH7639762.1"/>
    <property type="molecule type" value="Genomic_DNA"/>
</dbReference>
<dbReference type="Proteomes" id="UP000828236">
    <property type="component" value="Unassembled WGS sequence"/>
</dbReference>
<reference evidence="3" key="1">
    <citation type="submission" date="2020-06" db="EMBL/GenBank/DDBJ databases">
        <authorList>
            <person name="Ji K."/>
            <person name="Li J."/>
        </authorList>
    </citation>
    <scope>NUCLEOTIDE SEQUENCE</scope>
    <source>
        <strain evidence="3">JKM2019</strain>
        <tissue evidence="3">Whole body</tissue>
    </source>
</reference>
<evidence type="ECO:0000256" key="2">
    <source>
        <dbReference type="SAM" id="SignalP"/>
    </source>
</evidence>
<name>A0A9D4NXG9_DERFA</name>
<feature type="region of interest" description="Disordered" evidence="1">
    <location>
        <begin position="31"/>
        <end position="51"/>
    </location>
</feature>
<reference evidence="3" key="2">
    <citation type="journal article" date="2021" name="World Allergy Organ. J.">
        <title>Chromosome-level assembly of Dermatophagoides farinae genome and transcriptome reveals two novel allergens Der f 37 and Der f 39.</title>
        <authorList>
            <person name="Chen J."/>
            <person name="Cai Z."/>
            <person name="Fan D."/>
            <person name="Hu J."/>
            <person name="Hou Y."/>
            <person name="He Y."/>
            <person name="Zhang Z."/>
            <person name="Zhao Z."/>
            <person name="Gao P."/>
            <person name="Hu W."/>
            <person name="Sun J."/>
            <person name="Li J."/>
            <person name="Ji K."/>
        </authorList>
    </citation>
    <scope>NUCLEOTIDE SEQUENCE</scope>
    <source>
        <strain evidence="3">JKM2019</strain>
    </source>
</reference>
<comment type="caution">
    <text evidence="3">The sequence shown here is derived from an EMBL/GenBank/DDBJ whole genome shotgun (WGS) entry which is preliminary data.</text>
</comment>
<dbReference type="AlphaFoldDB" id="A0A9D4NXG9"/>